<dbReference type="InterPro" id="IPR011011">
    <property type="entry name" value="Znf_FYVE_PHD"/>
</dbReference>
<dbReference type="SMART" id="SM00249">
    <property type="entry name" value="PHD"/>
    <property type="match status" value="3"/>
</dbReference>
<dbReference type="Gene3D" id="2.30.30.1150">
    <property type="match status" value="1"/>
</dbReference>
<dbReference type="SMART" id="SM00558">
    <property type="entry name" value="JmjC"/>
    <property type="match status" value="1"/>
</dbReference>
<evidence type="ECO:0000256" key="7">
    <source>
        <dbReference type="ARBA" id="ARBA00022771"/>
    </source>
</evidence>
<evidence type="ECO:0000313" key="19">
    <source>
        <dbReference type="EMBL" id="KIY52300.1"/>
    </source>
</evidence>
<feature type="compositionally biased region" description="Polar residues" evidence="14">
    <location>
        <begin position="1555"/>
        <end position="1565"/>
    </location>
</feature>
<feature type="domain" description="JmjC" evidence="18">
    <location>
        <begin position="521"/>
        <end position="687"/>
    </location>
</feature>
<dbReference type="GO" id="GO:0008270">
    <property type="term" value="F:zinc ion binding"/>
    <property type="evidence" value="ECO:0007669"/>
    <property type="project" value="UniProtKB-KW"/>
</dbReference>
<dbReference type="SMART" id="SM00501">
    <property type="entry name" value="BRIGHT"/>
    <property type="match status" value="1"/>
</dbReference>
<sequence length="1581" mass="179500">MSANYGYPLSDPISNGPQTVFSCLDIPVQGVVPADNNAQHEPHIQPSAAASEAAGRAPRKSKTEAIAAMNRASSSFDGMDMDEVVPPRGGTKEKYSGRPPIPVSPILDLSDIKTASPRLRADGISRPFGLQNCPEYFPTLEEFRDPMMYIRSISEHAREFGMCKIVPPPEWKMPFVTDTKKFHFKTRLQTLNSIEATSRAKVNFLEQLYRFHKQQGNPRVTVPTINNKSLDLWLLRKEVHKRGGYDAVVKGRKWTEIGLALGYRGIPGLSTQIKSSYIRVILPYEHFCDRVSIPILSIPWHGASHQLKTSTSTTASSAGASTSTEALPASTDESISSIRRNTRSRSAAERPGAFVRSMQDDRTRSLRPTRQQACEICQKKNAEKSMLLCDGCDCGFHTFCLNPPLTSIPKDQWFCFLCLASTGGDYGFDEGDEHSLSTFKARDLEFRQMWFEANPPTPGRAYGGVISRVGDVDISEHFVEEEFWRLVESPNETVEIEYGADLHSATHGSAMPSLETHPLDPYSADPWNLNNIPIVHDSLLRYIKSDISGMTVPWTYVGMTFSTFCWHNEDHYTYSINFMHWGETKTWYAIPGDDALLFEAAMRNEAPDLFQAQPDLLFQLVTLMNPRRVLDAGVRVYACNQRAGEIVITFPKSYHAGFNHGLNFNEAVNFALPDWLQYDRECVERYRLHRKPPVFSHDELLITITEKSQTIETALWLLDSLREMRDREIADRQKIRSLGISEEAVVKDLPEEQYQCSVCKIFCYLSQVTCSCSTRVVCADHIDLLCTEPESPGHMKLRLRYTDARLNQIFAKVEERANIPANWKRKLDKLLSIHINPPVKLLRTILVEGEKMKHPLPELAQLRKCLAHADEWIDAANGFLVRKQKRRPRRSRNGNDKGDEDERPDKTLDELHALEAQMERLGVDCPEKTGIQVLSRSAALIRTQALALLDRSSCDDNRATLVTDCRRLLLDASSIHVLLPEVHEVEKIVEREELMKEIGEVDETDAPMTLDEVHDLYNRAITCNLPHDSSSFLLLNERLRKGEEWEARAKLLLSKPTKTIDEMQEIVDADASIPIHPELQDQIRTALVKANDFAKQAIAWLRPSPGDGTKHRLQEVNKLVSRCEKDYDILVVRELGRAAEIASGLEQRCEEVLKRQYQTKVGEDAFESFRAWSKYAREHLYMFVLPSFERLDQQLANHYGWIRDLPWYNPEEDVLRGQPIFEDVMASTSPDDDIPPNDEYFTCICTEPVRPPASGTVSDAVQCDHCFARFHAECAKNGGSCPFCDHHHWNGPLHKDRDFHFCYLPNILLKAPDITKFYSKDWKQLELIVHRIDNLSASIGQFLSFIASNQLPEYIHQARHYMRKLYRIQFVVSPNPEISFGLDLAGLHRILATRPTANPTLAGPSGVHHPKKKRAKLLFGQDSDGDWVDGTRCVCRGLTPKLARSEAIECKSCMRRYHIDCVFYPPPVPSAECNWYTCPLCCMRKARPYPYAEVRVRPPRHINLAPDVYVDTKKMIELNSPEILYYTLPKPFMATLFVELVKWTPGDDSVDRQDSQAPSTSSGRSTPYRMGESSVPSVASS</sequence>
<dbReference type="Pfam" id="PF08429">
    <property type="entry name" value="PLU-1"/>
    <property type="match status" value="1"/>
</dbReference>
<dbReference type="InterPro" id="IPR013637">
    <property type="entry name" value="Lys_sp_deMease-like_dom"/>
</dbReference>
<feature type="non-terminal residue" evidence="19">
    <location>
        <position position="1581"/>
    </location>
</feature>
<dbReference type="InterPro" id="IPR019786">
    <property type="entry name" value="Zinc_finger_PHD-type_CS"/>
</dbReference>
<dbReference type="InterPro" id="IPR001965">
    <property type="entry name" value="Znf_PHD"/>
</dbReference>
<dbReference type="InterPro" id="IPR004198">
    <property type="entry name" value="Znf_C5HC2"/>
</dbReference>
<evidence type="ECO:0000256" key="13">
    <source>
        <dbReference type="PROSITE-ProRule" id="PRU00146"/>
    </source>
</evidence>
<feature type="region of interest" description="Disordered" evidence="14">
    <location>
        <begin position="884"/>
        <end position="906"/>
    </location>
</feature>
<evidence type="ECO:0000256" key="14">
    <source>
        <dbReference type="SAM" id="MobiDB-lite"/>
    </source>
</evidence>
<keyword evidence="8" id="KW-0862">Zinc</keyword>
<dbReference type="PROSITE" id="PS50016">
    <property type="entry name" value="ZF_PHD_2"/>
    <property type="match status" value="1"/>
</dbReference>
<reference evidence="19 20" key="1">
    <citation type="journal article" date="2015" name="Fungal Genet. Biol.">
        <title>Evolution of novel wood decay mechanisms in Agaricales revealed by the genome sequences of Fistulina hepatica and Cylindrobasidium torrendii.</title>
        <authorList>
            <person name="Floudas D."/>
            <person name="Held B.W."/>
            <person name="Riley R."/>
            <person name="Nagy L.G."/>
            <person name="Koehler G."/>
            <person name="Ransdell A.S."/>
            <person name="Younus H."/>
            <person name="Chow J."/>
            <person name="Chiniquy J."/>
            <person name="Lipzen A."/>
            <person name="Tritt A."/>
            <person name="Sun H."/>
            <person name="Haridas S."/>
            <person name="LaButti K."/>
            <person name="Ohm R.A."/>
            <person name="Kues U."/>
            <person name="Blanchette R.A."/>
            <person name="Grigoriev I.V."/>
            <person name="Minto R.E."/>
            <person name="Hibbett D.S."/>
        </authorList>
    </citation>
    <scope>NUCLEOTIDE SEQUENCE [LARGE SCALE GENOMIC DNA]</scope>
    <source>
        <strain evidence="19 20">ATCC 64428</strain>
    </source>
</reference>
<dbReference type="Pfam" id="PF01388">
    <property type="entry name" value="ARID"/>
    <property type="match status" value="1"/>
</dbReference>
<evidence type="ECO:0000256" key="5">
    <source>
        <dbReference type="ARBA" id="ARBA00022723"/>
    </source>
</evidence>
<dbReference type="Pfam" id="PF21323">
    <property type="entry name" value="KDM5_C-hel"/>
    <property type="match status" value="1"/>
</dbReference>
<keyword evidence="9" id="KW-0560">Oxidoreductase</keyword>
<comment type="similarity">
    <text evidence="3">Belongs to the JARID1 histone demethylase family.</text>
</comment>
<dbReference type="GO" id="GO:0000785">
    <property type="term" value="C:chromatin"/>
    <property type="evidence" value="ECO:0007669"/>
    <property type="project" value="TreeGrafter"/>
</dbReference>
<dbReference type="PROSITE" id="PS01359">
    <property type="entry name" value="ZF_PHD_1"/>
    <property type="match status" value="1"/>
</dbReference>
<evidence type="ECO:0000259" key="18">
    <source>
        <dbReference type="PROSITE" id="PS51184"/>
    </source>
</evidence>
<dbReference type="SUPFAM" id="SSF51197">
    <property type="entry name" value="Clavaminate synthase-like"/>
    <property type="match status" value="1"/>
</dbReference>
<keyword evidence="7 13" id="KW-0863">Zinc-finger</keyword>
<dbReference type="InterPro" id="IPR048615">
    <property type="entry name" value="KDM5_C-hel"/>
</dbReference>
<feature type="domain" description="PHD-type" evidence="15">
    <location>
        <begin position="371"/>
        <end position="421"/>
    </location>
</feature>
<accession>A0A0D7AKB5</accession>
<dbReference type="PROSITE" id="PS51183">
    <property type="entry name" value="JMJN"/>
    <property type="match status" value="1"/>
</dbReference>
<evidence type="ECO:0000256" key="12">
    <source>
        <dbReference type="ARBA" id="ARBA00048734"/>
    </source>
</evidence>
<evidence type="ECO:0000256" key="4">
    <source>
        <dbReference type="ARBA" id="ARBA00012902"/>
    </source>
</evidence>
<dbReference type="PROSITE" id="PS51011">
    <property type="entry name" value="ARID"/>
    <property type="match status" value="1"/>
</dbReference>
<feature type="domain" description="ARID" evidence="16">
    <location>
        <begin position="198"/>
        <end position="289"/>
    </location>
</feature>
<proteinExistence type="inferred from homology"/>
<dbReference type="SMART" id="SM00545">
    <property type="entry name" value="JmjN"/>
    <property type="match status" value="1"/>
</dbReference>
<keyword evidence="10" id="KW-0408">Iron</keyword>
<dbReference type="Pfam" id="PF00628">
    <property type="entry name" value="PHD"/>
    <property type="match status" value="1"/>
</dbReference>
<dbReference type="InterPro" id="IPR036431">
    <property type="entry name" value="ARID_dom_sf"/>
</dbReference>
<protein>
    <recommendedName>
        <fullName evidence="4">[histone H3]-trimethyl-L-lysine(4) demethylase</fullName>
        <ecNumber evidence="4">1.14.11.67</ecNumber>
    </recommendedName>
</protein>
<dbReference type="PANTHER" id="PTHR10694:SF33">
    <property type="entry name" value="LYSINE-SPECIFIC DEMETHYLASE 5"/>
    <property type="match status" value="1"/>
</dbReference>
<dbReference type="Gene3D" id="2.60.120.650">
    <property type="entry name" value="Cupin"/>
    <property type="match status" value="1"/>
</dbReference>
<dbReference type="GO" id="GO:0006355">
    <property type="term" value="P:regulation of DNA-templated transcription"/>
    <property type="evidence" value="ECO:0007669"/>
    <property type="project" value="TreeGrafter"/>
</dbReference>
<evidence type="ECO:0000259" key="17">
    <source>
        <dbReference type="PROSITE" id="PS51183"/>
    </source>
</evidence>
<dbReference type="EMBL" id="KN881644">
    <property type="protein sequence ID" value="KIY52300.1"/>
    <property type="molecule type" value="Genomic_DNA"/>
</dbReference>
<evidence type="ECO:0000256" key="1">
    <source>
        <dbReference type="ARBA" id="ARBA00001954"/>
    </source>
</evidence>
<dbReference type="OrthoDB" id="1678912at2759"/>
<comment type="cofactor">
    <cofactor evidence="1">
        <name>Fe(2+)</name>
        <dbReference type="ChEBI" id="CHEBI:29033"/>
    </cofactor>
</comment>
<dbReference type="GO" id="GO:0005634">
    <property type="term" value="C:nucleus"/>
    <property type="evidence" value="ECO:0007669"/>
    <property type="project" value="UniProtKB-SubCell"/>
</dbReference>
<comment type="subcellular location">
    <subcellularLocation>
        <location evidence="2">Nucleus</location>
    </subcellularLocation>
</comment>
<evidence type="ECO:0000259" key="16">
    <source>
        <dbReference type="PROSITE" id="PS51011"/>
    </source>
</evidence>
<keyword evidence="6" id="KW-0677">Repeat</keyword>
<evidence type="ECO:0000256" key="8">
    <source>
        <dbReference type="ARBA" id="ARBA00022833"/>
    </source>
</evidence>
<name>A0A0D7AKB5_9AGAR</name>
<evidence type="ECO:0000256" key="9">
    <source>
        <dbReference type="ARBA" id="ARBA00023002"/>
    </source>
</evidence>
<dbReference type="SUPFAM" id="SSF46774">
    <property type="entry name" value="ARID-like"/>
    <property type="match status" value="1"/>
</dbReference>
<evidence type="ECO:0000256" key="11">
    <source>
        <dbReference type="ARBA" id="ARBA00023242"/>
    </source>
</evidence>
<feature type="domain" description="JmjN" evidence="17">
    <location>
        <begin position="133"/>
        <end position="174"/>
    </location>
</feature>
<evidence type="ECO:0000313" key="20">
    <source>
        <dbReference type="Proteomes" id="UP000054144"/>
    </source>
</evidence>
<feature type="region of interest" description="Disordered" evidence="14">
    <location>
        <begin position="1547"/>
        <end position="1581"/>
    </location>
</feature>
<comment type="catalytic activity">
    <reaction evidence="12">
        <text>N(6),N(6),N(6)-trimethyl-L-lysyl(4)-[histone H3] + 3 2-oxoglutarate + 3 O2 = L-lysyl(4)-[histone H3] + 3 formaldehyde + 3 succinate + 3 CO2</text>
        <dbReference type="Rhea" id="RHEA:60208"/>
        <dbReference type="Rhea" id="RHEA-COMP:15537"/>
        <dbReference type="Rhea" id="RHEA-COMP:15547"/>
        <dbReference type="ChEBI" id="CHEBI:15379"/>
        <dbReference type="ChEBI" id="CHEBI:16526"/>
        <dbReference type="ChEBI" id="CHEBI:16810"/>
        <dbReference type="ChEBI" id="CHEBI:16842"/>
        <dbReference type="ChEBI" id="CHEBI:29969"/>
        <dbReference type="ChEBI" id="CHEBI:30031"/>
        <dbReference type="ChEBI" id="CHEBI:61961"/>
        <dbReference type="EC" id="1.14.11.67"/>
    </reaction>
</comment>
<keyword evidence="20" id="KW-1185">Reference proteome</keyword>
<gene>
    <name evidence="19" type="ORF">FISHEDRAFT_35625</name>
</gene>
<dbReference type="InterPro" id="IPR003349">
    <property type="entry name" value="JmjN"/>
</dbReference>
<dbReference type="Pfam" id="PF02373">
    <property type="entry name" value="JmjC"/>
    <property type="match status" value="1"/>
</dbReference>
<dbReference type="Pfam" id="PF02375">
    <property type="entry name" value="JmjN"/>
    <property type="match status" value="1"/>
</dbReference>
<dbReference type="CDD" id="cd16100">
    <property type="entry name" value="ARID"/>
    <property type="match status" value="1"/>
</dbReference>
<dbReference type="InterPro" id="IPR019787">
    <property type="entry name" value="Znf_PHD-finger"/>
</dbReference>
<dbReference type="InterPro" id="IPR001606">
    <property type="entry name" value="ARID_dom"/>
</dbReference>
<feature type="compositionally biased region" description="Low complexity" evidence="14">
    <location>
        <begin position="311"/>
        <end position="324"/>
    </location>
</feature>
<dbReference type="SMART" id="SM01014">
    <property type="entry name" value="ARID"/>
    <property type="match status" value="1"/>
</dbReference>
<evidence type="ECO:0000259" key="15">
    <source>
        <dbReference type="PROSITE" id="PS50016"/>
    </source>
</evidence>
<evidence type="ECO:0000256" key="3">
    <source>
        <dbReference type="ARBA" id="ARBA00006801"/>
    </source>
</evidence>
<evidence type="ECO:0000256" key="2">
    <source>
        <dbReference type="ARBA" id="ARBA00004123"/>
    </source>
</evidence>
<keyword evidence="5" id="KW-0479">Metal-binding</keyword>
<dbReference type="PROSITE" id="PS51184">
    <property type="entry name" value="JMJC"/>
    <property type="match status" value="1"/>
</dbReference>
<dbReference type="GO" id="GO:0034647">
    <property type="term" value="F:histone H3K4me/H3K4me2/H3K4me3 demethylase activity"/>
    <property type="evidence" value="ECO:0007669"/>
    <property type="project" value="UniProtKB-EC"/>
</dbReference>
<dbReference type="FunFam" id="1.10.150.60:FF:000016">
    <property type="entry name" value="Putative Lysine-specific demethylase 5B"/>
    <property type="match status" value="1"/>
</dbReference>
<dbReference type="PANTHER" id="PTHR10694">
    <property type="entry name" value="LYSINE-SPECIFIC DEMETHYLASE"/>
    <property type="match status" value="1"/>
</dbReference>
<dbReference type="Pfam" id="PF02928">
    <property type="entry name" value="zf-C5HC2"/>
    <property type="match status" value="1"/>
</dbReference>
<dbReference type="Gene3D" id="1.10.150.60">
    <property type="entry name" value="ARID DNA-binding domain"/>
    <property type="match status" value="1"/>
</dbReference>
<dbReference type="EC" id="1.14.11.67" evidence="4"/>
<keyword evidence="11" id="KW-0539">Nucleus</keyword>
<evidence type="ECO:0000256" key="10">
    <source>
        <dbReference type="ARBA" id="ARBA00023004"/>
    </source>
</evidence>
<evidence type="ECO:0000256" key="6">
    <source>
        <dbReference type="ARBA" id="ARBA00022737"/>
    </source>
</evidence>
<feature type="region of interest" description="Disordered" evidence="14">
    <location>
        <begin position="311"/>
        <end position="366"/>
    </location>
</feature>
<dbReference type="SUPFAM" id="SSF57903">
    <property type="entry name" value="FYVE/PHD zinc finger"/>
    <property type="match status" value="2"/>
</dbReference>
<dbReference type="InterPro" id="IPR003347">
    <property type="entry name" value="JmjC_dom"/>
</dbReference>
<organism evidence="19 20">
    <name type="scientific">Fistulina hepatica ATCC 64428</name>
    <dbReference type="NCBI Taxonomy" id="1128425"/>
    <lineage>
        <taxon>Eukaryota</taxon>
        <taxon>Fungi</taxon>
        <taxon>Dikarya</taxon>
        <taxon>Basidiomycota</taxon>
        <taxon>Agaricomycotina</taxon>
        <taxon>Agaricomycetes</taxon>
        <taxon>Agaricomycetidae</taxon>
        <taxon>Agaricales</taxon>
        <taxon>Fistulinaceae</taxon>
        <taxon>Fistulina</taxon>
    </lineage>
</organism>
<dbReference type="Proteomes" id="UP000054144">
    <property type="component" value="Unassembled WGS sequence"/>
</dbReference>
<dbReference type="GO" id="GO:0003677">
    <property type="term" value="F:DNA binding"/>
    <property type="evidence" value="ECO:0007669"/>
    <property type="project" value="InterPro"/>
</dbReference>